<dbReference type="Pfam" id="PF07883">
    <property type="entry name" value="Cupin_2"/>
    <property type="match status" value="1"/>
</dbReference>
<dbReference type="SUPFAM" id="SSF51182">
    <property type="entry name" value="RmlC-like cupins"/>
    <property type="match status" value="1"/>
</dbReference>
<gene>
    <name evidence="2" type="ORF">K402DRAFT_333219</name>
</gene>
<dbReference type="InterPro" id="IPR014710">
    <property type="entry name" value="RmlC-like_jellyroll"/>
</dbReference>
<evidence type="ECO:0000313" key="2">
    <source>
        <dbReference type="EMBL" id="KAF1986248.1"/>
    </source>
</evidence>
<dbReference type="PANTHER" id="PTHR36440">
    <property type="entry name" value="PUTATIVE (AFU_ORTHOLOGUE AFUA_8G07350)-RELATED"/>
    <property type="match status" value="1"/>
</dbReference>
<proteinExistence type="predicted"/>
<reference evidence="2" key="1">
    <citation type="journal article" date="2020" name="Stud. Mycol.">
        <title>101 Dothideomycetes genomes: a test case for predicting lifestyles and emergence of pathogens.</title>
        <authorList>
            <person name="Haridas S."/>
            <person name="Albert R."/>
            <person name="Binder M."/>
            <person name="Bloem J."/>
            <person name="Labutti K."/>
            <person name="Salamov A."/>
            <person name="Andreopoulos B."/>
            <person name="Baker S."/>
            <person name="Barry K."/>
            <person name="Bills G."/>
            <person name="Bluhm B."/>
            <person name="Cannon C."/>
            <person name="Castanera R."/>
            <person name="Culley D."/>
            <person name="Daum C."/>
            <person name="Ezra D."/>
            <person name="Gonzalez J."/>
            <person name="Henrissat B."/>
            <person name="Kuo A."/>
            <person name="Liang C."/>
            <person name="Lipzen A."/>
            <person name="Lutzoni F."/>
            <person name="Magnuson J."/>
            <person name="Mondo S."/>
            <person name="Nolan M."/>
            <person name="Ohm R."/>
            <person name="Pangilinan J."/>
            <person name="Park H.-J."/>
            <person name="Ramirez L."/>
            <person name="Alfaro M."/>
            <person name="Sun H."/>
            <person name="Tritt A."/>
            <person name="Yoshinaga Y."/>
            <person name="Zwiers L.-H."/>
            <person name="Turgeon B."/>
            <person name="Goodwin S."/>
            <person name="Spatafora J."/>
            <person name="Crous P."/>
            <person name="Grigoriev I."/>
        </authorList>
    </citation>
    <scope>NUCLEOTIDE SEQUENCE</scope>
    <source>
        <strain evidence="2">CBS 113979</strain>
    </source>
</reference>
<dbReference type="InterPro" id="IPR011051">
    <property type="entry name" value="RmlC_Cupin_sf"/>
</dbReference>
<sequence>MLQKMPTVPVDFVPAKGGEKISLGAIQLRVMEDGSHTGKLDDQLAFPQIPFSKIPSPDNRIGAAEFTVPPHTPGPPAHWHEMHDETFLVTKGTIRFHIPGKPDVDAKVGDYVVVPIRSPHTFSNPFDEEGIFFNTYTPAFYINYFKLLASMLKEGETMTKEKNLEAMANYATLPVPPGEVTVKETDEK</sequence>
<feature type="domain" description="Cupin type-2" evidence="1">
    <location>
        <begin position="65"/>
        <end position="133"/>
    </location>
</feature>
<accession>A0A6G1GZU5</accession>
<evidence type="ECO:0000259" key="1">
    <source>
        <dbReference type="Pfam" id="PF07883"/>
    </source>
</evidence>
<dbReference type="InterPro" id="IPR013096">
    <property type="entry name" value="Cupin_2"/>
</dbReference>
<keyword evidence="3" id="KW-1185">Reference proteome</keyword>
<dbReference type="Gene3D" id="2.60.120.10">
    <property type="entry name" value="Jelly Rolls"/>
    <property type="match status" value="1"/>
</dbReference>
<dbReference type="CDD" id="cd02208">
    <property type="entry name" value="cupin_RmlC-like"/>
    <property type="match status" value="1"/>
</dbReference>
<name>A0A6G1GZU5_9PEZI</name>
<dbReference type="AlphaFoldDB" id="A0A6G1GZU5"/>
<protein>
    <submittedName>
        <fullName evidence="2">RmlC-like cupin</fullName>
    </submittedName>
</protein>
<organism evidence="2 3">
    <name type="scientific">Aulographum hederae CBS 113979</name>
    <dbReference type="NCBI Taxonomy" id="1176131"/>
    <lineage>
        <taxon>Eukaryota</taxon>
        <taxon>Fungi</taxon>
        <taxon>Dikarya</taxon>
        <taxon>Ascomycota</taxon>
        <taxon>Pezizomycotina</taxon>
        <taxon>Dothideomycetes</taxon>
        <taxon>Pleosporomycetidae</taxon>
        <taxon>Aulographales</taxon>
        <taxon>Aulographaceae</taxon>
    </lineage>
</organism>
<dbReference type="Proteomes" id="UP000800041">
    <property type="component" value="Unassembled WGS sequence"/>
</dbReference>
<dbReference type="OrthoDB" id="4124983at2759"/>
<dbReference type="EMBL" id="ML977158">
    <property type="protein sequence ID" value="KAF1986248.1"/>
    <property type="molecule type" value="Genomic_DNA"/>
</dbReference>
<evidence type="ECO:0000313" key="3">
    <source>
        <dbReference type="Proteomes" id="UP000800041"/>
    </source>
</evidence>
<dbReference type="InterPro" id="IPR053146">
    <property type="entry name" value="QDO-like"/>
</dbReference>
<dbReference type="PANTHER" id="PTHR36440:SF1">
    <property type="entry name" value="PUTATIVE (AFU_ORTHOLOGUE AFUA_8G07350)-RELATED"/>
    <property type="match status" value="1"/>
</dbReference>